<protein>
    <recommendedName>
        <fullName evidence="1">Short chain dehydrogenase-like proteobacteria domain-containing protein</fullName>
    </recommendedName>
</protein>
<feature type="domain" description="Short chain dehydrogenase-like proteobacteria" evidence="1">
    <location>
        <begin position="6"/>
        <end position="103"/>
    </location>
</feature>
<accession>A0ABQ1SAZ2</accession>
<evidence type="ECO:0000313" key="2">
    <source>
        <dbReference type="EMBL" id="GGD97357.1"/>
    </source>
</evidence>
<dbReference type="RefSeq" id="WP_188644685.1">
    <property type="nucleotide sequence ID" value="NZ_BMKL01000001.1"/>
</dbReference>
<dbReference type="Pfam" id="PF21777">
    <property type="entry name" value="SDR-like"/>
    <property type="match status" value="1"/>
</dbReference>
<keyword evidence="3" id="KW-1185">Reference proteome</keyword>
<dbReference type="Proteomes" id="UP000619041">
    <property type="component" value="Unassembled WGS sequence"/>
</dbReference>
<name>A0ABQ1SAZ2_9SPHN</name>
<gene>
    <name evidence="2" type="ORF">GCM10011515_16420</name>
</gene>
<sequence>MGHAVLRIDALPERAIEAAAVFYRHWSAKVRAILEEPQASLTIVMPPARYDHSDWRRSAVRDLARASAPARVNLIASADEDAIGSALTYLEKAPGVTGQYLPLSDGILPPG</sequence>
<evidence type="ECO:0000259" key="1">
    <source>
        <dbReference type="Pfam" id="PF21777"/>
    </source>
</evidence>
<reference evidence="3" key="1">
    <citation type="journal article" date="2019" name="Int. J. Syst. Evol. Microbiol.">
        <title>The Global Catalogue of Microorganisms (GCM) 10K type strain sequencing project: providing services to taxonomists for standard genome sequencing and annotation.</title>
        <authorList>
            <consortium name="The Broad Institute Genomics Platform"/>
            <consortium name="The Broad Institute Genome Sequencing Center for Infectious Disease"/>
            <person name="Wu L."/>
            <person name="Ma J."/>
        </authorList>
    </citation>
    <scope>NUCLEOTIDE SEQUENCE [LARGE SCALE GENOMIC DNA]</scope>
    <source>
        <strain evidence="3">CGMCC 1.15959</strain>
    </source>
</reference>
<comment type="caution">
    <text evidence="2">The sequence shown here is derived from an EMBL/GenBank/DDBJ whole genome shotgun (WGS) entry which is preliminary data.</text>
</comment>
<dbReference type="EMBL" id="BMKL01000001">
    <property type="protein sequence ID" value="GGD97357.1"/>
    <property type="molecule type" value="Genomic_DNA"/>
</dbReference>
<dbReference type="InterPro" id="IPR048623">
    <property type="entry name" value="SDR-like_proteobact"/>
</dbReference>
<evidence type="ECO:0000313" key="3">
    <source>
        <dbReference type="Proteomes" id="UP000619041"/>
    </source>
</evidence>
<organism evidence="2 3">
    <name type="scientific">Tsuneonella deserti</name>
    <dbReference type="NCBI Taxonomy" id="2035528"/>
    <lineage>
        <taxon>Bacteria</taxon>
        <taxon>Pseudomonadati</taxon>
        <taxon>Pseudomonadota</taxon>
        <taxon>Alphaproteobacteria</taxon>
        <taxon>Sphingomonadales</taxon>
        <taxon>Erythrobacteraceae</taxon>
        <taxon>Tsuneonella</taxon>
    </lineage>
</organism>
<proteinExistence type="predicted"/>